<comment type="similarity">
    <text evidence="11">Belongs to the TonB-dependent receptor family.</text>
</comment>
<keyword evidence="7" id="KW-0406">Ion transport</keyword>
<gene>
    <name evidence="14" type="ORF">HG263_10955</name>
</gene>
<keyword evidence="3 11" id="KW-1134">Transmembrane beta strand</keyword>
<dbReference type="PANTHER" id="PTHR32552">
    <property type="entry name" value="FERRICHROME IRON RECEPTOR-RELATED"/>
    <property type="match status" value="1"/>
</dbReference>
<keyword evidence="4" id="KW-0410">Iron transport</keyword>
<organism evidence="14 15">
    <name type="scientific">Pseudoalteromonas caenipelagi</name>
    <dbReference type="NCBI Taxonomy" id="2726988"/>
    <lineage>
        <taxon>Bacteria</taxon>
        <taxon>Pseudomonadati</taxon>
        <taxon>Pseudomonadota</taxon>
        <taxon>Gammaproteobacteria</taxon>
        <taxon>Alteromonadales</taxon>
        <taxon>Pseudoalteromonadaceae</taxon>
        <taxon>Pseudoalteromonas</taxon>
    </lineage>
</organism>
<evidence type="ECO:0000256" key="11">
    <source>
        <dbReference type="PROSITE-ProRule" id="PRU01360"/>
    </source>
</evidence>
<reference evidence="14 15" key="1">
    <citation type="submission" date="2020-04" db="EMBL/GenBank/DDBJ databases">
        <title>Pseudoalteromonas caenipelagi sp. nov., isolated from a tidal flat.</title>
        <authorList>
            <person name="Park S."/>
            <person name="Yoon J.-H."/>
        </authorList>
    </citation>
    <scope>NUCLEOTIDE SEQUENCE [LARGE SCALE GENOMIC DNA]</scope>
    <source>
        <strain evidence="14 15">JBTF-M23</strain>
    </source>
</reference>
<evidence type="ECO:0000256" key="3">
    <source>
        <dbReference type="ARBA" id="ARBA00022452"/>
    </source>
</evidence>
<dbReference type="InterPro" id="IPR036942">
    <property type="entry name" value="Beta-barrel_TonB_sf"/>
</dbReference>
<dbReference type="GO" id="GO:0009279">
    <property type="term" value="C:cell outer membrane"/>
    <property type="evidence" value="ECO:0007669"/>
    <property type="project" value="UniProtKB-SubCell"/>
</dbReference>
<evidence type="ECO:0000256" key="6">
    <source>
        <dbReference type="ARBA" id="ARBA00023004"/>
    </source>
</evidence>
<comment type="subcellular location">
    <subcellularLocation>
        <location evidence="1 11">Cell outer membrane</location>
        <topology evidence="1 11">Multi-pass membrane protein</topology>
    </subcellularLocation>
</comment>
<evidence type="ECO:0000256" key="5">
    <source>
        <dbReference type="ARBA" id="ARBA00022692"/>
    </source>
</evidence>
<name>A0A849VCM1_9GAMM</name>
<keyword evidence="2 11" id="KW-0813">Transport</keyword>
<evidence type="ECO:0000313" key="14">
    <source>
        <dbReference type="EMBL" id="NOU51046.1"/>
    </source>
</evidence>
<keyword evidence="8" id="KW-0798">TonB box</keyword>
<evidence type="ECO:0000313" key="15">
    <source>
        <dbReference type="Proteomes" id="UP000586305"/>
    </source>
</evidence>
<dbReference type="EMBL" id="JABBPG010000004">
    <property type="protein sequence ID" value="NOU51046.1"/>
    <property type="molecule type" value="Genomic_DNA"/>
</dbReference>
<comment type="caution">
    <text evidence="14">The sequence shown here is derived from an EMBL/GenBank/DDBJ whole genome shotgun (WGS) entry which is preliminary data.</text>
</comment>
<evidence type="ECO:0000256" key="12">
    <source>
        <dbReference type="SAM" id="SignalP"/>
    </source>
</evidence>
<dbReference type="PROSITE" id="PS52016">
    <property type="entry name" value="TONB_DEPENDENT_REC_3"/>
    <property type="match status" value="1"/>
</dbReference>
<dbReference type="Proteomes" id="UP000586305">
    <property type="component" value="Unassembled WGS sequence"/>
</dbReference>
<dbReference type="InterPro" id="IPR012910">
    <property type="entry name" value="Plug_dom"/>
</dbReference>
<sequence>MNSKYSLLSATIISLLSYHSFANEASIETIEVTGDFKRESVQTLSASAIIMGDDAITARGASHLEQMLNSAANTNFTAGASRGRFVQIRGIGLRSQFVDPIHPSVGMLVDNIDYSGLGGSALLFDTDHVTIYRGPQGTRFGADAMAGMVDVHTQAATSEPALNVKLGIGNYQSKEAGIAMGGAVTESTAFRGSYYLQQSDGYTDNIYLNKATQKLDEQVGRVKLHTQWSSSLSSEFVAHHINIDNGYDAFTLYNNRQSSADEPGQDNQQSNAFALKTHYTGAKLFDMSVLVSRLSGDTLYSYDEDWTCNDVSRPDVCAAGLHPDGYSSTDSYQRKHDRGTFELTLSDKQQSWVAGVSAKRKQVALTRAYTWQSQEFNSHYDVSHLALFGQKVTHLSDKTELITGLRAERYNTDYFDNNAIVGSTDDWMWGTKLALEHYVVPRTMIYTSLSRGYKIGGINGEALARAKDEQLNVQSDQHNFAPEYLWNAEFGVKGSSEDKRHIVRVSAFYMHREDMQVKRSLEVDRKFLEFIDNASKGRNYGIEVEGQFQYTDRLSLSYSVGYLDTKVEGEFININLDGREQAQAPKYQYSLAANYFITEQLVAALSLDGKDDYFHSISHDAKANSSNLINASLSYYAPQWSLTAWGRNLANKDVAARGFRFPNNPLNGYLTETYVQYAEPRLVGLTFKYEI</sequence>
<dbReference type="PANTHER" id="PTHR32552:SF81">
    <property type="entry name" value="TONB-DEPENDENT OUTER MEMBRANE RECEPTOR"/>
    <property type="match status" value="1"/>
</dbReference>
<dbReference type="InterPro" id="IPR039426">
    <property type="entry name" value="TonB-dep_rcpt-like"/>
</dbReference>
<dbReference type="GO" id="GO:0006826">
    <property type="term" value="P:iron ion transport"/>
    <property type="evidence" value="ECO:0007669"/>
    <property type="project" value="UniProtKB-KW"/>
</dbReference>
<keyword evidence="12" id="KW-0732">Signal</keyword>
<evidence type="ECO:0000256" key="4">
    <source>
        <dbReference type="ARBA" id="ARBA00022496"/>
    </source>
</evidence>
<dbReference type="Gene3D" id="2.40.170.20">
    <property type="entry name" value="TonB-dependent receptor, beta-barrel domain"/>
    <property type="match status" value="1"/>
</dbReference>
<dbReference type="AlphaFoldDB" id="A0A849VCM1"/>
<feature type="chain" id="PRO_5032585867" evidence="12">
    <location>
        <begin position="23"/>
        <end position="691"/>
    </location>
</feature>
<keyword evidence="10 11" id="KW-0998">Cell outer membrane</keyword>
<dbReference type="Pfam" id="PF07715">
    <property type="entry name" value="Plug"/>
    <property type="match status" value="1"/>
</dbReference>
<protein>
    <submittedName>
        <fullName evidence="14">TonB-dependent receptor</fullName>
    </submittedName>
</protein>
<keyword evidence="14" id="KW-0675">Receptor</keyword>
<feature type="domain" description="TonB-dependent receptor plug" evidence="13">
    <location>
        <begin position="42"/>
        <end position="147"/>
    </location>
</feature>
<evidence type="ECO:0000256" key="10">
    <source>
        <dbReference type="ARBA" id="ARBA00023237"/>
    </source>
</evidence>
<proteinExistence type="inferred from homology"/>
<dbReference type="RefSeq" id="WP_171626125.1">
    <property type="nucleotide sequence ID" value="NZ_JABBPG010000004.1"/>
</dbReference>
<accession>A0A849VCM1</accession>
<feature type="signal peptide" evidence="12">
    <location>
        <begin position="1"/>
        <end position="22"/>
    </location>
</feature>
<evidence type="ECO:0000256" key="1">
    <source>
        <dbReference type="ARBA" id="ARBA00004571"/>
    </source>
</evidence>
<evidence type="ECO:0000256" key="7">
    <source>
        <dbReference type="ARBA" id="ARBA00023065"/>
    </source>
</evidence>
<evidence type="ECO:0000256" key="2">
    <source>
        <dbReference type="ARBA" id="ARBA00022448"/>
    </source>
</evidence>
<evidence type="ECO:0000256" key="8">
    <source>
        <dbReference type="ARBA" id="ARBA00023077"/>
    </source>
</evidence>
<evidence type="ECO:0000256" key="9">
    <source>
        <dbReference type="ARBA" id="ARBA00023136"/>
    </source>
</evidence>
<keyword evidence="6" id="KW-0408">Iron</keyword>
<evidence type="ECO:0000259" key="13">
    <source>
        <dbReference type="Pfam" id="PF07715"/>
    </source>
</evidence>
<dbReference type="SUPFAM" id="SSF56935">
    <property type="entry name" value="Porins"/>
    <property type="match status" value="1"/>
</dbReference>
<keyword evidence="5 11" id="KW-0812">Transmembrane</keyword>
<keyword evidence="15" id="KW-1185">Reference proteome</keyword>
<keyword evidence="9 11" id="KW-0472">Membrane</keyword>